<dbReference type="AlphaFoldDB" id="A0AAV4T4Z5"/>
<reference evidence="2 3" key="1">
    <citation type="submission" date="2021-06" db="EMBL/GenBank/DDBJ databases">
        <title>Caerostris extrusa draft genome.</title>
        <authorList>
            <person name="Kono N."/>
            <person name="Arakawa K."/>
        </authorList>
    </citation>
    <scope>NUCLEOTIDE SEQUENCE [LARGE SCALE GENOMIC DNA]</scope>
</reference>
<proteinExistence type="predicted"/>
<evidence type="ECO:0000313" key="2">
    <source>
        <dbReference type="EMBL" id="GIY41170.1"/>
    </source>
</evidence>
<comment type="caution">
    <text evidence="2">The sequence shown here is derived from an EMBL/GenBank/DDBJ whole genome shotgun (WGS) entry which is preliminary data.</text>
</comment>
<dbReference type="Proteomes" id="UP001054945">
    <property type="component" value="Unassembled WGS sequence"/>
</dbReference>
<accession>A0AAV4T4Z5</accession>
<keyword evidence="3" id="KW-1185">Reference proteome</keyword>
<organism evidence="2 3">
    <name type="scientific">Caerostris extrusa</name>
    <name type="common">Bark spider</name>
    <name type="synonym">Caerostris bankana</name>
    <dbReference type="NCBI Taxonomy" id="172846"/>
    <lineage>
        <taxon>Eukaryota</taxon>
        <taxon>Metazoa</taxon>
        <taxon>Ecdysozoa</taxon>
        <taxon>Arthropoda</taxon>
        <taxon>Chelicerata</taxon>
        <taxon>Arachnida</taxon>
        <taxon>Araneae</taxon>
        <taxon>Araneomorphae</taxon>
        <taxon>Entelegynae</taxon>
        <taxon>Araneoidea</taxon>
        <taxon>Araneidae</taxon>
        <taxon>Caerostris</taxon>
    </lineage>
</organism>
<sequence length="77" mass="9080">MLDSSFYPVYPYSHSSKTAPPTKFPEGIPTFNVFSRKIPDWFRKKKRSEGKRRARRRFSRLHRVGSAKSLRGRKTAH</sequence>
<evidence type="ECO:0008006" key="4">
    <source>
        <dbReference type="Google" id="ProtNLM"/>
    </source>
</evidence>
<protein>
    <recommendedName>
        <fullName evidence="4">Ribosomal protein L34</fullName>
    </recommendedName>
</protein>
<gene>
    <name evidence="2" type="ORF">CEXT_747571</name>
</gene>
<evidence type="ECO:0000256" key="1">
    <source>
        <dbReference type="SAM" id="MobiDB-lite"/>
    </source>
</evidence>
<feature type="region of interest" description="Disordered" evidence="1">
    <location>
        <begin position="44"/>
        <end position="77"/>
    </location>
</feature>
<dbReference type="EMBL" id="BPLR01010699">
    <property type="protein sequence ID" value="GIY41170.1"/>
    <property type="molecule type" value="Genomic_DNA"/>
</dbReference>
<evidence type="ECO:0000313" key="3">
    <source>
        <dbReference type="Proteomes" id="UP001054945"/>
    </source>
</evidence>
<name>A0AAV4T4Z5_CAEEX</name>